<feature type="region of interest" description="Disordered" evidence="6">
    <location>
        <begin position="302"/>
        <end position="331"/>
    </location>
</feature>
<dbReference type="GO" id="GO:0005886">
    <property type="term" value="C:plasma membrane"/>
    <property type="evidence" value="ECO:0007669"/>
    <property type="project" value="UniProtKB-SubCell"/>
</dbReference>
<dbReference type="PIRSF" id="PIRSF035875">
    <property type="entry name" value="RNase_BN"/>
    <property type="match status" value="1"/>
</dbReference>
<dbReference type="Pfam" id="PF03631">
    <property type="entry name" value="Virul_fac_BrkB"/>
    <property type="match status" value="1"/>
</dbReference>
<dbReference type="STRING" id="452637.Oter_4345"/>
<dbReference type="NCBIfam" id="TIGR00765">
    <property type="entry name" value="yihY_not_rbn"/>
    <property type="match status" value="1"/>
</dbReference>
<evidence type="ECO:0000256" key="5">
    <source>
        <dbReference type="ARBA" id="ARBA00023136"/>
    </source>
</evidence>
<feature type="compositionally biased region" description="Basic residues" evidence="6">
    <location>
        <begin position="12"/>
        <end position="22"/>
    </location>
</feature>
<keyword evidence="3 7" id="KW-0812">Transmembrane</keyword>
<dbReference type="RefSeq" id="WP_012377143.1">
    <property type="nucleotide sequence ID" value="NC_010571.1"/>
</dbReference>
<evidence type="ECO:0000256" key="1">
    <source>
        <dbReference type="ARBA" id="ARBA00004651"/>
    </source>
</evidence>
<dbReference type="InterPro" id="IPR017039">
    <property type="entry name" value="Virul_fac_BrkB"/>
</dbReference>
<evidence type="ECO:0000313" key="9">
    <source>
        <dbReference type="Proteomes" id="UP000007013"/>
    </source>
</evidence>
<dbReference type="KEGG" id="ote:Oter_4345"/>
<dbReference type="Proteomes" id="UP000007013">
    <property type="component" value="Chromosome"/>
</dbReference>
<dbReference type="EMBL" id="CP001032">
    <property type="protein sequence ID" value="ACB77617.1"/>
    <property type="molecule type" value="Genomic_DNA"/>
</dbReference>
<comment type="subcellular location">
    <subcellularLocation>
        <location evidence="1">Cell membrane</location>
        <topology evidence="1">Multi-pass membrane protein</topology>
    </subcellularLocation>
</comment>
<evidence type="ECO:0000256" key="2">
    <source>
        <dbReference type="ARBA" id="ARBA00022475"/>
    </source>
</evidence>
<feature type="region of interest" description="Disordered" evidence="6">
    <location>
        <begin position="1"/>
        <end position="31"/>
    </location>
</feature>
<protein>
    <submittedName>
        <fullName evidence="8">Ribonuclease BN</fullName>
    </submittedName>
</protein>
<feature type="transmembrane region" description="Helical" evidence="7">
    <location>
        <begin position="237"/>
        <end position="259"/>
    </location>
</feature>
<evidence type="ECO:0000256" key="6">
    <source>
        <dbReference type="SAM" id="MobiDB-lite"/>
    </source>
</evidence>
<keyword evidence="2" id="KW-1003">Cell membrane</keyword>
<accession>B1ZRG7</accession>
<feature type="transmembrane region" description="Helical" evidence="7">
    <location>
        <begin position="271"/>
        <end position="293"/>
    </location>
</feature>
<feature type="transmembrane region" description="Helical" evidence="7">
    <location>
        <begin position="52"/>
        <end position="75"/>
    </location>
</feature>
<feature type="transmembrane region" description="Helical" evidence="7">
    <location>
        <begin position="163"/>
        <end position="186"/>
    </location>
</feature>
<dbReference type="eggNOG" id="COG1295">
    <property type="taxonomic scope" value="Bacteria"/>
</dbReference>
<evidence type="ECO:0000256" key="7">
    <source>
        <dbReference type="SAM" id="Phobius"/>
    </source>
</evidence>
<feature type="transmembrane region" description="Helical" evidence="7">
    <location>
        <begin position="206"/>
        <end position="225"/>
    </location>
</feature>
<organism evidence="8 9">
    <name type="scientific">Opitutus terrae (strain DSM 11246 / JCM 15787 / PB90-1)</name>
    <dbReference type="NCBI Taxonomy" id="452637"/>
    <lineage>
        <taxon>Bacteria</taxon>
        <taxon>Pseudomonadati</taxon>
        <taxon>Verrucomicrobiota</taxon>
        <taxon>Opitutia</taxon>
        <taxon>Opitutales</taxon>
        <taxon>Opitutaceae</taxon>
        <taxon>Opitutus</taxon>
    </lineage>
</organism>
<dbReference type="OrthoDB" id="9775903at2"/>
<dbReference type="HOGENOM" id="CLU_045539_0_0_0"/>
<evidence type="ECO:0000256" key="4">
    <source>
        <dbReference type="ARBA" id="ARBA00022989"/>
    </source>
</evidence>
<feature type="transmembrane region" description="Helical" evidence="7">
    <location>
        <begin position="113"/>
        <end position="134"/>
    </location>
</feature>
<evidence type="ECO:0000313" key="8">
    <source>
        <dbReference type="EMBL" id="ACB77617.1"/>
    </source>
</evidence>
<reference evidence="8 9" key="1">
    <citation type="journal article" date="2011" name="J. Bacteriol.">
        <title>Genome sequence of the verrucomicrobium Opitutus terrae PB90-1, an abundant inhabitant of rice paddy soil ecosystems.</title>
        <authorList>
            <person name="van Passel M.W."/>
            <person name="Kant R."/>
            <person name="Palva A."/>
            <person name="Copeland A."/>
            <person name="Lucas S."/>
            <person name="Lapidus A."/>
            <person name="Glavina del Rio T."/>
            <person name="Pitluck S."/>
            <person name="Goltsman E."/>
            <person name="Clum A."/>
            <person name="Sun H."/>
            <person name="Schmutz J."/>
            <person name="Larimer F.W."/>
            <person name="Land M.L."/>
            <person name="Hauser L."/>
            <person name="Kyrpides N."/>
            <person name="Mikhailova N."/>
            <person name="Richardson P.P."/>
            <person name="Janssen P.H."/>
            <person name="de Vos W.M."/>
            <person name="Smidt H."/>
        </authorList>
    </citation>
    <scope>NUCLEOTIDE SEQUENCE [LARGE SCALE GENOMIC DNA]</scope>
    <source>
        <strain evidence="9">DSM 11246 / JCM 15787 / PB90-1</strain>
    </source>
</reference>
<keyword evidence="4 7" id="KW-1133">Transmembrane helix</keyword>
<feature type="compositionally biased region" description="Polar residues" evidence="6">
    <location>
        <begin position="1"/>
        <end position="11"/>
    </location>
</feature>
<evidence type="ECO:0000256" key="3">
    <source>
        <dbReference type="ARBA" id="ARBA00022692"/>
    </source>
</evidence>
<gene>
    <name evidence="8" type="ordered locus">Oter_4345</name>
</gene>
<proteinExistence type="predicted"/>
<dbReference type="PANTHER" id="PTHR30213:SF0">
    <property type="entry name" value="UPF0761 MEMBRANE PROTEIN YIHY"/>
    <property type="match status" value="1"/>
</dbReference>
<sequence length="331" mass="35129">MSTTKPETSSRASHRRGQTARGRRADAPGDLPAPGWRDVLLRTKNELAKDNLSIVAAGVAFYCFMAFVPMLGAIVSTYGLVADPVQVSEHAEALAQVVPAEVMPLLREQMQRLTSAGEAAGIGALVSLLLAVYASAKATKALITGLNIAYDEEERRGFVRLQAVALALTLGAVLGAVLALGLVAVLPSVAGHLGWSDAAGTAVNWLRWPLLVGGFMLGLGVLYRFGPSRNPPQWRWLSAGAVVATGLWIVASLGFSFYVSTLGNYEKTYGSLGALVVFLLWLYLTGYVVLLGAELNAEMERQTEKDTTAGEPKPLGQRDAYSADTVGPTPE</sequence>
<name>B1ZRG7_OPITP</name>
<dbReference type="PANTHER" id="PTHR30213">
    <property type="entry name" value="INNER MEMBRANE PROTEIN YHJD"/>
    <property type="match status" value="1"/>
</dbReference>
<keyword evidence="5 7" id="KW-0472">Membrane</keyword>
<keyword evidence="9" id="KW-1185">Reference proteome</keyword>
<dbReference type="AlphaFoldDB" id="B1ZRG7"/>